<protein>
    <recommendedName>
        <fullName evidence="10">PUM-HD domain-containing protein</fullName>
    </recommendedName>
</protein>
<evidence type="ECO:0000256" key="5">
    <source>
        <dbReference type="PROSITE-ProRule" id="PRU01251"/>
    </source>
</evidence>
<evidence type="ECO:0000313" key="9">
    <source>
        <dbReference type="Proteomes" id="UP000224567"/>
    </source>
</evidence>
<dbReference type="PROSITE" id="PS50303">
    <property type="entry name" value="PUM_HD"/>
    <property type="match status" value="1"/>
</dbReference>
<dbReference type="InterPro" id="IPR001313">
    <property type="entry name" value="Pumilio_RNA-bd_rpt"/>
</dbReference>
<keyword evidence="2" id="KW-0810">Translation regulation</keyword>
<dbReference type="GO" id="GO:0003729">
    <property type="term" value="F:mRNA binding"/>
    <property type="evidence" value="ECO:0007669"/>
    <property type="project" value="TreeGrafter"/>
</dbReference>
<feature type="domain" description="Clp R" evidence="7">
    <location>
        <begin position="1"/>
        <end position="36"/>
    </location>
</feature>
<dbReference type="GO" id="GO:0005737">
    <property type="term" value="C:cytoplasm"/>
    <property type="evidence" value="ECO:0007669"/>
    <property type="project" value="TreeGrafter"/>
</dbReference>
<dbReference type="InterPro" id="IPR011989">
    <property type="entry name" value="ARM-like"/>
</dbReference>
<evidence type="ECO:0000313" key="8">
    <source>
        <dbReference type="EMBL" id="PHT45322.1"/>
    </source>
</evidence>
<evidence type="ECO:0000259" key="7">
    <source>
        <dbReference type="PROSITE" id="PS51903"/>
    </source>
</evidence>
<keyword evidence="3" id="KW-0694">RNA-binding</keyword>
<evidence type="ECO:0000256" key="1">
    <source>
        <dbReference type="ARBA" id="ARBA00022737"/>
    </source>
</evidence>
<dbReference type="EMBL" id="MLFT02000006">
    <property type="protein sequence ID" value="PHT45322.1"/>
    <property type="molecule type" value="Genomic_DNA"/>
</dbReference>
<keyword evidence="1 5" id="KW-0677">Repeat</keyword>
<dbReference type="AlphaFoldDB" id="A0A2G2WJD4"/>
<evidence type="ECO:0000256" key="3">
    <source>
        <dbReference type="ARBA" id="ARBA00022884"/>
    </source>
</evidence>
<dbReference type="SUPFAM" id="SSF48371">
    <property type="entry name" value="ARM repeat"/>
    <property type="match status" value="1"/>
</dbReference>
<evidence type="ECO:0000256" key="2">
    <source>
        <dbReference type="ARBA" id="ARBA00022845"/>
    </source>
</evidence>
<dbReference type="Pfam" id="PF00806">
    <property type="entry name" value="PUF"/>
    <property type="match status" value="3"/>
</dbReference>
<dbReference type="InterPro" id="IPR004176">
    <property type="entry name" value="Clp_R_N"/>
</dbReference>
<reference evidence="8 9" key="1">
    <citation type="journal article" date="2017" name="Genome Biol.">
        <title>New reference genome sequences of hot pepper reveal the massive evolution of plant disease-resistance genes by retroduplication.</title>
        <authorList>
            <person name="Kim S."/>
            <person name="Park J."/>
            <person name="Yeom S.I."/>
            <person name="Kim Y.M."/>
            <person name="Seo E."/>
            <person name="Kim K.T."/>
            <person name="Kim M.S."/>
            <person name="Lee J.M."/>
            <person name="Cheong K."/>
            <person name="Shin H.S."/>
            <person name="Kim S.B."/>
            <person name="Han K."/>
            <person name="Lee J."/>
            <person name="Park M."/>
            <person name="Lee H.A."/>
            <person name="Lee H.Y."/>
            <person name="Lee Y."/>
            <person name="Oh S."/>
            <person name="Lee J.H."/>
            <person name="Choi E."/>
            <person name="Choi E."/>
            <person name="Lee S.E."/>
            <person name="Jeon J."/>
            <person name="Kim H."/>
            <person name="Choi G."/>
            <person name="Song H."/>
            <person name="Lee J."/>
            <person name="Lee S.C."/>
            <person name="Kwon J.K."/>
            <person name="Lee H.Y."/>
            <person name="Koo N."/>
            <person name="Hong Y."/>
            <person name="Kim R.W."/>
            <person name="Kang W.H."/>
            <person name="Huh J.H."/>
            <person name="Kang B.C."/>
            <person name="Yang T.J."/>
            <person name="Lee Y.H."/>
            <person name="Bennetzen J.L."/>
            <person name="Choi D."/>
        </authorList>
    </citation>
    <scope>NUCLEOTIDE SEQUENCE [LARGE SCALE GENOMIC DNA]</scope>
    <source>
        <strain evidence="9">cv. PBC81</strain>
    </source>
</reference>
<keyword evidence="9" id="KW-1185">Reference proteome</keyword>
<feature type="repeat" description="Pumilio" evidence="4">
    <location>
        <begin position="102"/>
        <end position="137"/>
    </location>
</feature>
<dbReference type="STRING" id="33114.A0A2G2WJD4"/>
<organism evidence="8 9">
    <name type="scientific">Capsicum baccatum</name>
    <name type="common">Peruvian pepper</name>
    <dbReference type="NCBI Taxonomy" id="33114"/>
    <lineage>
        <taxon>Eukaryota</taxon>
        <taxon>Viridiplantae</taxon>
        <taxon>Streptophyta</taxon>
        <taxon>Embryophyta</taxon>
        <taxon>Tracheophyta</taxon>
        <taxon>Spermatophyta</taxon>
        <taxon>Magnoliopsida</taxon>
        <taxon>eudicotyledons</taxon>
        <taxon>Gunneridae</taxon>
        <taxon>Pentapetalae</taxon>
        <taxon>asterids</taxon>
        <taxon>lamiids</taxon>
        <taxon>Solanales</taxon>
        <taxon>Solanaceae</taxon>
        <taxon>Solanoideae</taxon>
        <taxon>Capsiceae</taxon>
        <taxon>Capsicum</taxon>
    </lineage>
</organism>
<gene>
    <name evidence="8" type="ORF">CQW23_14480</name>
</gene>
<dbReference type="OrthoDB" id="668540at2759"/>
<dbReference type="PROSITE" id="PS50302">
    <property type="entry name" value="PUM"/>
    <property type="match status" value="2"/>
</dbReference>
<name>A0A2G2WJD4_CAPBA</name>
<dbReference type="PANTHER" id="PTHR12537:SF128">
    <property type="entry name" value="PUMILIO HOMOLOG 1-RELATED"/>
    <property type="match status" value="1"/>
</dbReference>
<accession>A0A2G2WJD4</accession>
<evidence type="ECO:0000259" key="6">
    <source>
        <dbReference type="PROSITE" id="PS50303"/>
    </source>
</evidence>
<dbReference type="InterPro" id="IPR016024">
    <property type="entry name" value="ARM-type_fold"/>
</dbReference>
<dbReference type="Gene3D" id="1.25.10.10">
    <property type="entry name" value="Leucine-rich Repeat Variant"/>
    <property type="match status" value="1"/>
</dbReference>
<dbReference type="SMART" id="SM00025">
    <property type="entry name" value="Pumilio"/>
    <property type="match status" value="3"/>
</dbReference>
<proteinExistence type="predicted"/>
<reference evidence="9" key="2">
    <citation type="journal article" date="2017" name="J. Anim. Genet.">
        <title>Multiple reference genome sequences of hot pepper reveal the massive evolution of plant disease resistance genes by retroduplication.</title>
        <authorList>
            <person name="Kim S."/>
            <person name="Park J."/>
            <person name="Yeom S.-I."/>
            <person name="Kim Y.-M."/>
            <person name="Seo E."/>
            <person name="Kim K.-T."/>
            <person name="Kim M.-S."/>
            <person name="Lee J.M."/>
            <person name="Cheong K."/>
            <person name="Shin H.-S."/>
            <person name="Kim S.-B."/>
            <person name="Han K."/>
            <person name="Lee J."/>
            <person name="Park M."/>
            <person name="Lee H.-A."/>
            <person name="Lee H.-Y."/>
            <person name="Lee Y."/>
            <person name="Oh S."/>
            <person name="Lee J.H."/>
            <person name="Choi E."/>
            <person name="Choi E."/>
            <person name="Lee S.E."/>
            <person name="Jeon J."/>
            <person name="Kim H."/>
            <person name="Choi G."/>
            <person name="Song H."/>
            <person name="Lee J."/>
            <person name="Lee S.-C."/>
            <person name="Kwon J.-K."/>
            <person name="Lee H.-Y."/>
            <person name="Koo N."/>
            <person name="Hong Y."/>
            <person name="Kim R.W."/>
            <person name="Kang W.-H."/>
            <person name="Huh J.H."/>
            <person name="Kang B.-C."/>
            <person name="Yang T.-J."/>
            <person name="Lee Y.-H."/>
            <person name="Bennetzen J.L."/>
            <person name="Choi D."/>
        </authorList>
    </citation>
    <scope>NUCLEOTIDE SEQUENCE [LARGE SCALE GENOMIC DNA]</scope>
    <source>
        <strain evidence="9">cv. PBC81</strain>
    </source>
</reference>
<evidence type="ECO:0000256" key="4">
    <source>
        <dbReference type="PROSITE-ProRule" id="PRU00317"/>
    </source>
</evidence>
<sequence length="170" mass="19557">MLLAFLSDKRFGQKLFRNLQLTEKALKDAVTAVRGSQLLIRTGRPKLHMANPNPPVSFKLYCKACVYMKALFSISVDQYGSRFIQQKLETATTEEKNMVFEEVFPQALTLITDVFGNYVIQKFFEHGMASQRREMASVLFGHVLTLSLQMYSCQLIQKIYRSESRNAHMC</sequence>
<comment type="caution">
    <text evidence="8">The sequence shown here is derived from an EMBL/GenBank/DDBJ whole genome shotgun (WGS) entry which is preliminary data.</text>
</comment>
<dbReference type="InterPro" id="IPR033133">
    <property type="entry name" value="PUM-HD"/>
</dbReference>
<feature type="repeat" description="Pumilio" evidence="4">
    <location>
        <begin position="66"/>
        <end position="101"/>
    </location>
</feature>
<dbReference type="Proteomes" id="UP000224567">
    <property type="component" value="Unassembled WGS sequence"/>
</dbReference>
<evidence type="ECO:0008006" key="10">
    <source>
        <dbReference type="Google" id="ProtNLM"/>
    </source>
</evidence>
<feature type="domain" description="PUM-HD" evidence="6">
    <location>
        <begin position="34"/>
        <end position="170"/>
    </location>
</feature>
<dbReference type="GO" id="GO:0006417">
    <property type="term" value="P:regulation of translation"/>
    <property type="evidence" value="ECO:0007669"/>
    <property type="project" value="UniProtKB-KW"/>
</dbReference>
<dbReference type="PROSITE" id="PS51903">
    <property type="entry name" value="CLP_R"/>
    <property type="match status" value="1"/>
</dbReference>
<dbReference type="PANTHER" id="PTHR12537">
    <property type="entry name" value="RNA BINDING PROTEIN PUMILIO-RELATED"/>
    <property type="match status" value="1"/>
</dbReference>